<gene>
    <name evidence="1" type="ORF">HAX54_019873</name>
</gene>
<reference evidence="1 2" key="1">
    <citation type="journal article" date="2021" name="BMC Genomics">
        <title>Datura genome reveals duplications of psychoactive alkaloid biosynthetic genes and high mutation rate following tissue culture.</title>
        <authorList>
            <person name="Rajewski A."/>
            <person name="Carter-House D."/>
            <person name="Stajich J."/>
            <person name="Litt A."/>
        </authorList>
    </citation>
    <scope>NUCLEOTIDE SEQUENCE [LARGE SCALE GENOMIC DNA]</scope>
    <source>
        <strain evidence="1">AR-01</strain>
    </source>
</reference>
<proteinExistence type="predicted"/>
<evidence type="ECO:0000313" key="1">
    <source>
        <dbReference type="EMBL" id="MCD7453130.1"/>
    </source>
</evidence>
<organism evidence="1 2">
    <name type="scientific">Datura stramonium</name>
    <name type="common">Jimsonweed</name>
    <name type="synonym">Common thornapple</name>
    <dbReference type="NCBI Taxonomy" id="4076"/>
    <lineage>
        <taxon>Eukaryota</taxon>
        <taxon>Viridiplantae</taxon>
        <taxon>Streptophyta</taxon>
        <taxon>Embryophyta</taxon>
        <taxon>Tracheophyta</taxon>
        <taxon>Spermatophyta</taxon>
        <taxon>Magnoliopsida</taxon>
        <taxon>eudicotyledons</taxon>
        <taxon>Gunneridae</taxon>
        <taxon>Pentapetalae</taxon>
        <taxon>asterids</taxon>
        <taxon>lamiids</taxon>
        <taxon>Solanales</taxon>
        <taxon>Solanaceae</taxon>
        <taxon>Solanoideae</taxon>
        <taxon>Datureae</taxon>
        <taxon>Datura</taxon>
    </lineage>
</organism>
<name>A0ABS8S1Z2_DATST</name>
<dbReference type="EMBL" id="JACEIK010000241">
    <property type="protein sequence ID" value="MCD7453130.1"/>
    <property type="molecule type" value="Genomic_DNA"/>
</dbReference>
<comment type="caution">
    <text evidence="1">The sequence shown here is derived from an EMBL/GenBank/DDBJ whole genome shotgun (WGS) entry which is preliminary data.</text>
</comment>
<sequence length="141" mass="15811">MATDKGETELGHSACMSTNRKEFFCNMVQMTRELYKTMLTDTHDQLEERNNAKASRKHGVKAFSCRLCGKILGHARTVPSFRIGTCGSDFKHERSRNDHIWSFGKSQCFPHLLSKALKMSAALQVVLVMKTSLATADNSVL</sequence>
<protein>
    <submittedName>
        <fullName evidence="1">Uncharacterized protein</fullName>
    </submittedName>
</protein>
<dbReference type="Proteomes" id="UP000823775">
    <property type="component" value="Unassembled WGS sequence"/>
</dbReference>
<evidence type="ECO:0000313" key="2">
    <source>
        <dbReference type="Proteomes" id="UP000823775"/>
    </source>
</evidence>
<keyword evidence="2" id="KW-1185">Reference proteome</keyword>
<accession>A0ABS8S1Z2</accession>